<feature type="transmembrane region" description="Helical" evidence="1">
    <location>
        <begin position="36"/>
        <end position="55"/>
    </location>
</feature>
<reference evidence="2" key="1">
    <citation type="journal article" date="2021" name="Genome Biol. Evol.">
        <title>A High-Quality Reference Genome for a Parasitic Bivalve with Doubly Uniparental Inheritance (Bivalvia: Unionida).</title>
        <authorList>
            <person name="Smith C.H."/>
        </authorList>
    </citation>
    <scope>NUCLEOTIDE SEQUENCE</scope>
    <source>
        <strain evidence="2">CHS0354</strain>
    </source>
</reference>
<evidence type="ECO:0000313" key="2">
    <source>
        <dbReference type="EMBL" id="KAK3594119.1"/>
    </source>
</evidence>
<sequence length="87" mass="10053">MCNVPESPCRSVRIYSVEGKRGLNRKNIKSMSRFELLQMVFTYIVYVLIFLLVDLKRKLQVHPNFVAVMPVCLHITRNTGSTSHSKL</sequence>
<proteinExistence type="predicted"/>
<comment type="caution">
    <text evidence="2">The sequence shown here is derived from an EMBL/GenBank/DDBJ whole genome shotgun (WGS) entry which is preliminary data.</text>
</comment>
<evidence type="ECO:0000256" key="1">
    <source>
        <dbReference type="SAM" id="Phobius"/>
    </source>
</evidence>
<reference evidence="2" key="2">
    <citation type="journal article" date="2021" name="Genome Biol. Evol.">
        <title>Developing a high-quality reference genome for a parasitic bivalve with doubly uniparental inheritance (Bivalvia: Unionida).</title>
        <authorList>
            <person name="Smith C.H."/>
        </authorList>
    </citation>
    <scope>NUCLEOTIDE SEQUENCE</scope>
    <source>
        <strain evidence="2">CHS0354</strain>
        <tissue evidence="2">Mantle</tissue>
    </source>
</reference>
<protein>
    <submittedName>
        <fullName evidence="2">Uncharacterized protein</fullName>
    </submittedName>
</protein>
<keyword evidence="1" id="KW-0812">Transmembrane</keyword>
<keyword evidence="1" id="KW-0472">Membrane</keyword>
<dbReference type="EMBL" id="JAEAOA010002342">
    <property type="protein sequence ID" value="KAK3594119.1"/>
    <property type="molecule type" value="Genomic_DNA"/>
</dbReference>
<organism evidence="2 3">
    <name type="scientific">Potamilus streckersoni</name>
    <dbReference type="NCBI Taxonomy" id="2493646"/>
    <lineage>
        <taxon>Eukaryota</taxon>
        <taxon>Metazoa</taxon>
        <taxon>Spiralia</taxon>
        <taxon>Lophotrochozoa</taxon>
        <taxon>Mollusca</taxon>
        <taxon>Bivalvia</taxon>
        <taxon>Autobranchia</taxon>
        <taxon>Heteroconchia</taxon>
        <taxon>Palaeoheterodonta</taxon>
        <taxon>Unionida</taxon>
        <taxon>Unionoidea</taxon>
        <taxon>Unionidae</taxon>
        <taxon>Ambleminae</taxon>
        <taxon>Lampsilini</taxon>
        <taxon>Potamilus</taxon>
    </lineage>
</organism>
<reference evidence="2" key="3">
    <citation type="submission" date="2023-05" db="EMBL/GenBank/DDBJ databases">
        <authorList>
            <person name="Smith C.H."/>
        </authorList>
    </citation>
    <scope>NUCLEOTIDE SEQUENCE</scope>
    <source>
        <strain evidence="2">CHS0354</strain>
        <tissue evidence="2">Mantle</tissue>
    </source>
</reference>
<keyword evidence="1" id="KW-1133">Transmembrane helix</keyword>
<name>A0AAE0VXY7_9BIVA</name>
<dbReference type="AlphaFoldDB" id="A0AAE0VXY7"/>
<keyword evidence="3" id="KW-1185">Reference proteome</keyword>
<dbReference type="Proteomes" id="UP001195483">
    <property type="component" value="Unassembled WGS sequence"/>
</dbReference>
<accession>A0AAE0VXY7</accession>
<evidence type="ECO:0000313" key="3">
    <source>
        <dbReference type="Proteomes" id="UP001195483"/>
    </source>
</evidence>
<gene>
    <name evidence="2" type="ORF">CHS0354_040893</name>
</gene>